<reference evidence="1 2" key="1">
    <citation type="submission" date="2021-05" db="EMBL/GenBank/DDBJ databases">
        <title>Aequorivita echinoideorum JCM 30378 genome.</title>
        <authorList>
            <person name="Zhang H."/>
            <person name="Li C."/>
        </authorList>
    </citation>
    <scope>NUCLEOTIDE SEQUENCE [LARGE SCALE GENOMIC DNA]</scope>
    <source>
        <strain evidence="1 2">JCM30378</strain>
    </source>
</reference>
<dbReference type="EMBL" id="JAHCTB010000018">
    <property type="protein sequence ID" value="MBT0609244.1"/>
    <property type="molecule type" value="Genomic_DNA"/>
</dbReference>
<evidence type="ECO:0008006" key="3">
    <source>
        <dbReference type="Google" id="ProtNLM"/>
    </source>
</evidence>
<sequence length="483" mass="56819">MNHVYTITKGRLIEKEKECNFSFALVFEENGVYFLETFLENDFYEDGDFSKWFNLEGVTEKNYLIEIKDLTFTLFKHKNKKARFVCRNFIKLTEQEKELPENGQDKEQSIFFLELEGFKTAFSDYTDIKKHRRYGEVDKFNGPNFDHTSCSMCLEMDGYEQNYFHLIFSKSINSENIQINFTENGGYGRLTYSHYLDFRNQLVGFLSFINGGQVHIRKELTGDFYRTDGSDAHIVYLYSYSKIENSNLSRYLPINEHHSYSSQIFQEAFFKCFNLYCQYDKSLELTSTVTSLNQAFTTSGIQQAYSILINALEKLCSNYQNSIEEISENLIENHIWNEEIKPSLIEILDSNKAKINSTNKNAYSIFKSKIGDINRRKNSTVEKMFDLLEFGCIPRNENVENLVNQERHNAVHNGIIGDNPRDMYINLQKLDHILRDLILNIIDYRKLRNPIYEYATKEEKTSAYPKKELKTPTLYCSEPLRRN</sequence>
<gene>
    <name evidence="1" type="ORF">KIV10_13745</name>
</gene>
<dbReference type="RefSeq" id="WP_214114723.1">
    <property type="nucleotide sequence ID" value="NZ_JAHCTB010000018.1"/>
</dbReference>
<evidence type="ECO:0000313" key="1">
    <source>
        <dbReference type="EMBL" id="MBT0609244.1"/>
    </source>
</evidence>
<keyword evidence="2" id="KW-1185">Reference proteome</keyword>
<organism evidence="1 2">
    <name type="scientific">Aequorivita echinoideorum</name>
    <dbReference type="NCBI Taxonomy" id="1549647"/>
    <lineage>
        <taxon>Bacteria</taxon>
        <taxon>Pseudomonadati</taxon>
        <taxon>Bacteroidota</taxon>
        <taxon>Flavobacteriia</taxon>
        <taxon>Flavobacteriales</taxon>
        <taxon>Flavobacteriaceae</taxon>
        <taxon>Aequorivita</taxon>
    </lineage>
</organism>
<dbReference type="Proteomes" id="UP001297092">
    <property type="component" value="Unassembled WGS sequence"/>
</dbReference>
<accession>A0ABS5S7R1</accession>
<name>A0ABS5S7R1_9FLAO</name>
<comment type="caution">
    <text evidence="1">The sequence shown here is derived from an EMBL/GenBank/DDBJ whole genome shotgun (WGS) entry which is preliminary data.</text>
</comment>
<evidence type="ECO:0000313" key="2">
    <source>
        <dbReference type="Proteomes" id="UP001297092"/>
    </source>
</evidence>
<protein>
    <recommendedName>
        <fullName evidence="3">ApeA N-terminal domain-containing protein</fullName>
    </recommendedName>
</protein>
<proteinExistence type="predicted"/>